<sequence>MRGRGLESILISDPVNDVGLTIFTNVLVRSSHGNNRVFTEYNSGSNSFLFGTTVDPTASCLIPFSASNALSKSLLSPRVPGALLVSLKMATTGAAGPDVAPPAAAADPPKEDDTCST</sequence>
<protein>
    <submittedName>
        <fullName evidence="2">Uncharacterized protein</fullName>
    </submittedName>
</protein>
<evidence type="ECO:0000256" key="1">
    <source>
        <dbReference type="SAM" id="MobiDB-lite"/>
    </source>
</evidence>
<reference evidence="2" key="1">
    <citation type="submission" date="2014-05" db="EMBL/GenBank/DDBJ databases">
        <authorList>
            <person name="Chronopoulou M."/>
        </authorList>
    </citation>
    <scope>NUCLEOTIDE SEQUENCE</scope>
    <source>
        <tissue evidence="2">Whole organism</tissue>
    </source>
</reference>
<accession>A0A0K2TIC3</accession>
<name>A0A0K2TIC3_LEPSM</name>
<feature type="compositionally biased region" description="Basic and acidic residues" evidence="1">
    <location>
        <begin position="108"/>
        <end position="117"/>
    </location>
</feature>
<feature type="non-terminal residue" evidence="2">
    <location>
        <position position="117"/>
    </location>
</feature>
<organism evidence="2">
    <name type="scientific">Lepeophtheirus salmonis</name>
    <name type="common">Salmon louse</name>
    <name type="synonym">Caligus salmonis</name>
    <dbReference type="NCBI Taxonomy" id="72036"/>
    <lineage>
        <taxon>Eukaryota</taxon>
        <taxon>Metazoa</taxon>
        <taxon>Ecdysozoa</taxon>
        <taxon>Arthropoda</taxon>
        <taxon>Crustacea</taxon>
        <taxon>Multicrustacea</taxon>
        <taxon>Hexanauplia</taxon>
        <taxon>Copepoda</taxon>
        <taxon>Siphonostomatoida</taxon>
        <taxon>Caligidae</taxon>
        <taxon>Lepeophtheirus</taxon>
    </lineage>
</organism>
<feature type="region of interest" description="Disordered" evidence="1">
    <location>
        <begin position="94"/>
        <end position="117"/>
    </location>
</feature>
<dbReference type="EMBL" id="HACA01008328">
    <property type="protein sequence ID" value="CDW25689.1"/>
    <property type="molecule type" value="Transcribed_RNA"/>
</dbReference>
<evidence type="ECO:0000313" key="2">
    <source>
        <dbReference type="EMBL" id="CDW25689.1"/>
    </source>
</evidence>
<feature type="compositionally biased region" description="Low complexity" evidence="1">
    <location>
        <begin position="94"/>
        <end position="107"/>
    </location>
</feature>
<proteinExistence type="predicted"/>
<dbReference type="AlphaFoldDB" id="A0A0K2TIC3"/>